<dbReference type="Proteomes" id="UP000550260">
    <property type="component" value="Unassembled WGS sequence"/>
</dbReference>
<proteinExistence type="predicted"/>
<protein>
    <submittedName>
        <fullName evidence="2">Uncharacterized protein</fullName>
    </submittedName>
</protein>
<comment type="caution">
    <text evidence="2">The sequence shown here is derived from an EMBL/GenBank/DDBJ whole genome shotgun (WGS) entry which is preliminary data.</text>
</comment>
<dbReference type="EMBL" id="JACJHR010000004">
    <property type="protein sequence ID" value="MBB2498397.1"/>
    <property type="molecule type" value="Genomic_DNA"/>
</dbReference>
<feature type="transmembrane region" description="Helical" evidence="1">
    <location>
        <begin position="47"/>
        <end position="69"/>
    </location>
</feature>
<evidence type="ECO:0000313" key="2">
    <source>
        <dbReference type="EMBL" id="MBB2498397.1"/>
    </source>
</evidence>
<keyword evidence="1" id="KW-0812">Transmembrane</keyword>
<sequence>MIFWNLLAVFDVRSAICVPAKLGRFAQRVVKFRPSDVRTVRMKFTRIAALSATVGVVGFAGAVGTAGLASAATQEPVAPSSYGYVLGGQGDIVEQVLSAKYVSAASPRPPAADPAATAPTNALAGNKEFNLGSGTFLKVDGNAALLKVATTADPATGVSTAKVSGGSATLDAKAELGGIISALPVVGPTLRTAAEFVGLDTKADVSLSLTALDSSCQAGPSGAKPTATATGVKANITVTLPIAGKVLDHALIDLESPLNLEVNGKPFSVKKNTVTQLDGGGISVDAVSAGFGSERINLGHVECRPGTPAADAQ</sequence>
<accession>A0A8E1VU85</accession>
<evidence type="ECO:0000313" key="3">
    <source>
        <dbReference type="Proteomes" id="UP000550260"/>
    </source>
</evidence>
<gene>
    <name evidence="2" type="ORF">H5411_04495</name>
</gene>
<keyword evidence="1" id="KW-0472">Membrane</keyword>
<dbReference type="RefSeq" id="WP_134667140.1">
    <property type="nucleotide sequence ID" value="NZ_JACJHR010000004.1"/>
</dbReference>
<dbReference type="AlphaFoldDB" id="A0A8E1VU85"/>
<keyword evidence="1" id="KW-1133">Transmembrane helix</keyword>
<name>A0A8E1VU85_9PSEU</name>
<organism evidence="2 3">
    <name type="scientific">Amycolatopsis echigonensis</name>
    <dbReference type="NCBI Taxonomy" id="2576905"/>
    <lineage>
        <taxon>Bacteria</taxon>
        <taxon>Bacillati</taxon>
        <taxon>Actinomycetota</taxon>
        <taxon>Actinomycetes</taxon>
        <taxon>Pseudonocardiales</taxon>
        <taxon>Pseudonocardiaceae</taxon>
        <taxon>Amycolatopsis</taxon>
    </lineage>
</organism>
<reference evidence="2 3" key="1">
    <citation type="submission" date="2020-08" db="EMBL/GenBank/DDBJ databases">
        <title>Amycolatopsis echigonensis JCM 21831.</title>
        <authorList>
            <person name="Tedsree N."/>
            <person name="Kuncharoen N."/>
            <person name="Likhitwitayawuid K."/>
            <person name="Tanasupawat S."/>
        </authorList>
    </citation>
    <scope>NUCLEOTIDE SEQUENCE [LARGE SCALE GENOMIC DNA]</scope>
    <source>
        <strain evidence="2 3">JCM 21831</strain>
    </source>
</reference>
<evidence type="ECO:0000256" key="1">
    <source>
        <dbReference type="SAM" id="Phobius"/>
    </source>
</evidence>